<dbReference type="SUPFAM" id="SSF55874">
    <property type="entry name" value="ATPase domain of HSP90 chaperone/DNA topoisomerase II/histidine kinase"/>
    <property type="match status" value="1"/>
</dbReference>
<evidence type="ECO:0000256" key="8">
    <source>
        <dbReference type="ARBA" id="ARBA00022692"/>
    </source>
</evidence>
<feature type="transmembrane region" description="Helical" evidence="15">
    <location>
        <begin position="12"/>
        <end position="31"/>
    </location>
</feature>
<evidence type="ECO:0000256" key="1">
    <source>
        <dbReference type="ARBA" id="ARBA00000085"/>
    </source>
</evidence>
<accession>A0ABU0S4A7</accession>
<evidence type="ECO:0000256" key="3">
    <source>
        <dbReference type="ARBA" id="ARBA00012438"/>
    </source>
</evidence>
<evidence type="ECO:0000256" key="7">
    <source>
        <dbReference type="ARBA" id="ARBA00022679"/>
    </source>
</evidence>
<evidence type="ECO:0000256" key="12">
    <source>
        <dbReference type="ARBA" id="ARBA00022989"/>
    </source>
</evidence>
<dbReference type="InterPro" id="IPR003660">
    <property type="entry name" value="HAMP_dom"/>
</dbReference>
<evidence type="ECO:0000313" key="18">
    <source>
        <dbReference type="EMBL" id="MDQ0995595.1"/>
    </source>
</evidence>
<evidence type="ECO:0000256" key="5">
    <source>
        <dbReference type="ARBA" id="ARBA00022519"/>
    </source>
</evidence>
<keyword evidence="4" id="KW-1003">Cell membrane</keyword>
<dbReference type="EC" id="2.7.13.3" evidence="3"/>
<dbReference type="CDD" id="cd00082">
    <property type="entry name" value="HisKA"/>
    <property type="match status" value="1"/>
</dbReference>
<dbReference type="PANTHER" id="PTHR44936:SF5">
    <property type="entry name" value="SENSOR HISTIDINE KINASE ENVZ"/>
    <property type="match status" value="1"/>
</dbReference>
<gene>
    <name evidence="18" type="ORF">QFZ34_000772</name>
</gene>
<proteinExistence type="predicted"/>
<keyword evidence="19" id="KW-1185">Reference proteome</keyword>
<keyword evidence="7" id="KW-0808">Transferase</keyword>
<protein>
    <recommendedName>
        <fullName evidence="3">histidine kinase</fullName>
        <ecNumber evidence="3">2.7.13.3</ecNumber>
    </recommendedName>
</protein>
<dbReference type="InterPro" id="IPR003594">
    <property type="entry name" value="HATPase_dom"/>
</dbReference>
<evidence type="ECO:0000256" key="10">
    <source>
        <dbReference type="ARBA" id="ARBA00022777"/>
    </source>
</evidence>
<dbReference type="Proteomes" id="UP001237780">
    <property type="component" value="Unassembled WGS sequence"/>
</dbReference>
<dbReference type="Pfam" id="PF02518">
    <property type="entry name" value="HATPase_c"/>
    <property type="match status" value="1"/>
</dbReference>
<keyword evidence="11" id="KW-0067">ATP-binding</keyword>
<keyword evidence="6" id="KW-0597">Phosphoprotein</keyword>
<evidence type="ECO:0000259" key="16">
    <source>
        <dbReference type="PROSITE" id="PS50109"/>
    </source>
</evidence>
<dbReference type="Gene3D" id="1.10.287.130">
    <property type="match status" value="1"/>
</dbReference>
<reference evidence="18 19" key="1">
    <citation type="submission" date="2023-07" db="EMBL/GenBank/DDBJ databases">
        <title>Comparative genomics of wheat-associated soil bacteria to identify genetic determinants of phenazine resistance.</title>
        <authorList>
            <person name="Mouncey N."/>
        </authorList>
    </citation>
    <scope>NUCLEOTIDE SEQUENCE [LARGE SCALE GENOMIC DNA]</scope>
    <source>
        <strain evidence="18 19">W4I11</strain>
    </source>
</reference>
<keyword evidence="14 15" id="KW-0472">Membrane</keyword>
<evidence type="ECO:0000256" key="4">
    <source>
        <dbReference type="ARBA" id="ARBA00022475"/>
    </source>
</evidence>
<name>A0ABU0S4A7_9HYPH</name>
<sequence>MLQSSNLDTIRGQIIALAIAPILIACAMGVVTEPLVFDDSVPYHRSTAIRIETVVNQFLAAKTPENRNIVLQVTANSDIPVEKVGNAEFEKAASNMDQTTGLGTRVRDALTGKFPTALGSADVDNVLLVKITPTESLAFAIRPEPKEFWSLETRFNSVLKVLAIVVPVILLAFYAGCMIVAPLSRFSAAALVLSAEEGPDRPFEERGAQEVVALARALNDMRSRLRSMMNDRTRMLRAIGHDLRTPLTRLRLRVERSKDSALRELMLSDIATINGMMRETLTYLSKEVSSEAPLRSDLPSLLSTVCSDFADVGFNVSYSGPDRLAYLCKPRALSRAITNLVDNGTKFGTHVVVSLVSSGDGALAIEVSDDGPGLPVELQTTVFEPFFKVSPARSTSGFGLGLSIVQDIVKGHGGSILLKNKSTSGLVAHISLPCDPGKLEKNHVFDSKQRRLRAMYQTVSDTSFS</sequence>
<keyword evidence="8 15" id="KW-0812">Transmembrane</keyword>
<dbReference type="PRINTS" id="PR00344">
    <property type="entry name" value="BCTRLSENSOR"/>
</dbReference>
<dbReference type="InterPro" id="IPR005467">
    <property type="entry name" value="His_kinase_dom"/>
</dbReference>
<dbReference type="CDD" id="cd00075">
    <property type="entry name" value="HATPase"/>
    <property type="match status" value="1"/>
</dbReference>
<comment type="caution">
    <text evidence="18">The sequence shown here is derived from an EMBL/GenBank/DDBJ whole genome shotgun (WGS) entry which is preliminary data.</text>
</comment>
<dbReference type="SUPFAM" id="SSF47384">
    <property type="entry name" value="Homodimeric domain of signal transducing histidine kinase"/>
    <property type="match status" value="1"/>
</dbReference>
<comment type="catalytic activity">
    <reaction evidence="1">
        <text>ATP + protein L-histidine = ADP + protein N-phospho-L-histidine.</text>
        <dbReference type="EC" id="2.7.13.3"/>
    </reaction>
</comment>
<keyword evidence="9" id="KW-0547">Nucleotide-binding</keyword>
<evidence type="ECO:0000259" key="17">
    <source>
        <dbReference type="PROSITE" id="PS50885"/>
    </source>
</evidence>
<organism evidence="18 19">
    <name type="scientific">Phyllobacterium ifriqiyense</name>
    <dbReference type="NCBI Taxonomy" id="314238"/>
    <lineage>
        <taxon>Bacteria</taxon>
        <taxon>Pseudomonadati</taxon>
        <taxon>Pseudomonadota</taxon>
        <taxon>Alphaproteobacteria</taxon>
        <taxon>Hyphomicrobiales</taxon>
        <taxon>Phyllobacteriaceae</taxon>
        <taxon>Phyllobacterium</taxon>
    </lineage>
</organism>
<dbReference type="InterPro" id="IPR036890">
    <property type="entry name" value="HATPase_C_sf"/>
</dbReference>
<dbReference type="GO" id="GO:0016301">
    <property type="term" value="F:kinase activity"/>
    <property type="evidence" value="ECO:0007669"/>
    <property type="project" value="UniProtKB-KW"/>
</dbReference>
<evidence type="ECO:0000256" key="14">
    <source>
        <dbReference type="ARBA" id="ARBA00023136"/>
    </source>
</evidence>
<evidence type="ECO:0000256" key="13">
    <source>
        <dbReference type="ARBA" id="ARBA00023012"/>
    </source>
</evidence>
<dbReference type="InterPro" id="IPR050980">
    <property type="entry name" value="2C_sensor_his_kinase"/>
</dbReference>
<dbReference type="PROSITE" id="PS50885">
    <property type="entry name" value="HAMP"/>
    <property type="match status" value="1"/>
</dbReference>
<evidence type="ECO:0000313" key="19">
    <source>
        <dbReference type="Proteomes" id="UP001237780"/>
    </source>
</evidence>
<dbReference type="RefSeq" id="WP_307277103.1">
    <property type="nucleotide sequence ID" value="NZ_JAUSZT010000002.1"/>
</dbReference>
<feature type="domain" description="HAMP" evidence="17">
    <location>
        <begin position="177"/>
        <end position="230"/>
    </location>
</feature>
<dbReference type="Gene3D" id="3.30.565.10">
    <property type="entry name" value="Histidine kinase-like ATPase, C-terminal domain"/>
    <property type="match status" value="1"/>
</dbReference>
<keyword evidence="5" id="KW-0997">Cell inner membrane</keyword>
<dbReference type="InterPro" id="IPR004358">
    <property type="entry name" value="Sig_transdc_His_kin-like_C"/>
</dbReference>
<evidence type="ECO:0000256" key="15">
    <source>
        <dbReference type="SAM" id="Phobius"/>
    </source>
</evidence>
<dbReference type="EMBL" id="JAUSZT010000002">
    <property type="protein sequence ID" value="MDQ0995595.1"/>
    <property type="molecule type" value="Genomic_DNA"/>
</dbReference>
<dbReference type="InterPro" id="IPR003661">
    <property type="entry name" value="HisK_dim/P_dom"/>
</dbReference>
<dbReference type="SMART" id="SM00388">
    <property type="entry name" value="HisKA"/>
    <property type="match status" value="1"/>
</dbReference>
<evidence type="ECO:0000256" key="6">
    <source>
        <dbReference type="ARBA" id="ARBA00022553"/>
    </source>
</evidence>
<evidence type="ECO:0000256" key="11">
    <source>
        <dbReference type="ARBA" id="ARBA00022840"/>
    </source>
</evidence>
<comment type="subcellular location">
    <subcellularLocation>
        <location evidence="2">Cell inner membrane</location>
        <topology evidence="2">Multi-pass membrane protein</topology>
    </subcellularLocation>
</comment>
<keyword evidence="12 15" id="KW-1133">Transmembrane helix</keyword>
<evidence type="ECO:0000256" key="2">
    <source>
        <dbReference type="ARBA" id="ARBA00004429"/>
    </source>
</evidence>
<keyword evidence="13" id="KW-0902">Two-component regulatory system</keyword>
<evidence type="ECO:0000256" key="9">
    <source>
        <dbReference type="ARBA" id="ARBA00022741"/>
    </source>
</evidence>
<feature type="transmembrane region" description="Helical" evidence="15">
    <location>
        <begin position="158"/>
        <end position="181"/>
    </location>
</feature>
<dbReference type="PANTHER" id="PTHR44936">
    <property type="entry name" value="SENSOR PROTEIN CREC"/>
    <property type="match status" value="1"/>
</dbReference>
<dbReference type="InterPro" id="IPR036097">
    <property type="entry name" value="HisK_dim/P_sf"/>
</dbReference>
<keyword evidence="10 18" id="KW-0418">Kinase</keyword>
<dbReference type="SMART" id="SM00387">
    <property type="entry name" value="HATPase_c"/>
    <property type="match status" value="1"/>
</dbReference>
<dbReference type="PROSITE" id="PS50109">
    <property type="entry name" value="HIS_KIN"/>
    <property type="match status" value="1"/>
</dbReference>
<feature type="domain" description="Histidine kinase" evidence="16">
    <location>
        <begin position="238"/>
        <end position="436"/>
    </location>
</feature>